<feature type="region of interest" description="Disordered" evidence="1">
    <location>
        <begin position="53"/>
        <end position="94"/>
    </location>
</feature>
<feature type="compositionally biased region" description="Gly residues" evidence="1">
    <location>
        <begin position="66"/>
        <end position="78"/>
    </location>
</feature>
<evidence type="ECO:0000313" key="3">
    <source>
        <dbReference type="Proteomes" id="UP000549009"/>
    </source>
</evidence>
<evidence type="ECO:0000256" key="1">
    <source>
        <dbReference type="SAM" id="MobiDB-lite"/>
    </source>
</evidence>
<proteinExistence type="predicted"/>
<name>A0A7W8EZ97_STRST</name>
<evidence type="ECO:0000313" key="2">
    <source>
        <dbReference type="EMBL" id="MBB5108929.1"/>
    </source>
</evidence>
<keyword evidence="3" id="KW-1185">Reference proteome</keyword>
<sequence>MVLAAAGIVSTPLVWLLDSPGAGELAGASIQGAVGIVALLWVVVQRPPPAGPTDWAVRTGKAHRGGVSGIKRPGGWGRGRATAQRTGEASGFPAPSFLAMRTSIT</sequence>
<gene>
    <name evidence="2" type="ORF">FHS40_008055</name>
</gene>
<dbReference type="Proteomes" id="UP000549009">
    <property type="component" value="Unassembled WGS sequence"/>
</dbReference>
<accession>A0A7W8EZ97</accession>
<dbReference type="AlphaFoldDB" id="A0A7W8EZ97"/>
<reference evidence="2 3" key="1">
    <citation type="submission" date="2020-08" db="EMBL/GenBank/DDBJ databases">
        <title>Genomic Encyclopedia of Type Strains, Phase III (KMG-III): the genomes of soil and plant-associated and newly described type strains.</title>
        <authorList>
            <person name="Whitman W."/>
        </authorList>
    </citation>
    <scope>NUCLEOTIDE SEQUENCE [LARGE SCALE GENOMIC DNA]</scope>
    <source>
        <strain evidence="2 3">CECT 3146</strain>
    </source>
</reference>
<dbReference type="EMBL" id="JACHJD010000021">
    <property type="protein sequence ID" value="MBB5108929.1"/>
    <property type="molecule type" value="Genomic_DNA"/>
</dbReference>
<organism evidence="2 3">
    <name type="scientific">Streptomyces spectabilis</name>
    <dbReference type="NCBI Taxonomy" id="68270"/>
    <lineage>
        <taxon>Bacteria</taxon>
        <taxon>Bacillati</taxon>
        <taxon>Actinomycetota</taxon>
        <taxon>Actinomycetes</taxon>
        <taxon>Kitasatosporales</taxon>
        <taxon>Streptomycetaceae</taxon>
        <taxon>Streptomyces</taxon>
    </lineage>
</organism>
<protein>
    <submittedName>
        <fullName evidence="2">Uncharacterized protein</fullName>
    </submittedName>
</protein>
<comment type="caution">
    <text evidence="2">The sequence shown here is derived from an EMBL/GenBank/DDBJ whole genome shotgun (WGS) entry which is preliminary data.</text>
</comment>